<sequence length="67" mass="7393">MLMEVITRVMNSHQTWRPGKDTPLRVSGPESSPSILTPHHHPATSAYMITSTPLSSLQPPLNVVFIT</sequence>
<comment type="caution">
    <text evidence="2">The sequence shown here is derived from an EMBL/GenBank/DDBJ whole genome shotgun (WGS) entry which is preliminary data.</text>
</comment>
<dbReference type="EMBL" id="CAJPIN010004408">
    <property type="protein sequence ID" value="CAG2056816.1"/>
    <property type="molecule type" value="Genomic_DNA"/>
</dbReference>
<evidence type="ECO:0000313" key="2">
    <source>
        <dbReference type="EMBL" id="CAG2056816.1"/>
    </source>
</evidence>
<dbReference type="Proteomes" id="UP001153148">
    <property type="component" value="Unassembled WGS sequence"/>
</dbReference>
<organism evidence="2 3">
    <name type="scientific">Timema podura</name>
    <name type="common">Walking stick</name>
    <dbReference type="NCBI Taxonomy" id="61482"/>
    <lineage>
        <taxon>Eukaryota</taxon>
        <taxon>Metazoa</taxon>
        <taxon>Ecdysozoa</taxon>
        <taxon>Arthropoda</taxon>
        <taxon>Hexapoda</taxon>
        <taxon>Insecta</taxon>
        <taxon>Pterygota</taxon>
        <taxon>Neoptera</taxon>
        <taxon>Polyneoptera</taxon>
        <taxon>Phasmatodea</taxon>
        <taxon>Timematodea</taxon>
        <taxon>Timematoidea</taxon>
        <taxon>Timematidae</taxon>
        <taxon>Timema</taxon>
    </lineage>
</organism>
<accession>A0ABN7NUT9</accession>
<feature type="region of interest" description="Disordered" evidence="1">
    <location>
        <begin position="14"/>
        <end position="39"/>
    </location>
</feature>
<reference evidence="2" key="1">
    <citation type="submission" date="2021-03" db="EMBL/GenBank/DDBJ databases">
        <authorList>
            <person name="Tran Van P."/>
        </authorList>
    </citation>
    <scope>NUCLEOTIDE SEQUENCE</scope>
</reference>
<protein>
    <submittedName>
        <fullName evidence="2">Uncharacterized protein</fullName>
    </submittedName>
</protein>
<gene>
    <name evidence="2" type="ORF">TPAB3V08_LOCUS3800</name>
</gene>
<proteinExistence type="predicted"/>
<name>A0ABN7NUT9_TIMPD</name>
<keyword evidence="3" id="KW-1185">Reference proteome</keyword>
<evidence type="ECO:0000313" key="3">
    <source>
        <dbReference type="Proteomes" id="UP001153148"/>
    </source>
</evidence>
<feature type="non-terminal residue" evidence="2">
    <location>
        <position position="67"/>
    </location>
</feature>
<evidence type="ECO:0000256" key="1">
    <source>
        <dbReference type="SAM" id="MobiDB-lite"/>
    </source>
</evidence>